<dbReference type="PROSITE" id="PS00028">
    <property type="entry name" value="ZINC_FINGER_C2H2_1"/>
    <property type="match status" value="1"/>
</dbReference>
<dbReference type="InterPro" id="IPR013087">
    <property type="entry name" value="Znf_C2H2_type"/>
</dbReference>
<dbReference type="WBParaSite" id="Hba_10991">
    <property type="protein sequence ID" value="Hba_10991"/>
    <property type="gene ID" value="Hba_10991"/>
</dbReference>
<dbReference type="AlphaFoldDB" id="A0A1I7X0B6"/>
<feature type="compositionally biased region" description="Polar residues" evidence="1">
    <location>
        <begin position="627"/>
        <end position="639"/>
    </location>
</feature>
<feature type="region of interest" description="Disordered" evidence="1">
    <location>
        <begin position="510"/>
        <end position="550"/>
    </location>
</feature>
<sequence length="657" mass="75835">MLESNKLVLKHLNGEISSPLLNTPSPVKKKVKVDFKQENQEIQESCSLTEDTCSLNISSDNNVVSRSNNSSTVSRKEKLHPLVPCRNHRIAEKEFQWIICHLPNRGSFMLLISLVLISEVFMYISRLHKAFLYLDTYLKRPKKSSTKSNWNNQQTVYASCCNNKNCPYAALSSTDNVIEEPRVQRRRQTKEKSQELKKKRVPQTIARLLQGSQPLPQRHFMDMQFPNQQTQYANMHSDNIKKQKEQENSDLHPLNLHSTTHFPMQEKSFSEMNLAVEKSERPIIDEQMKDLVKKPSSHLSLLAQKQFLSSPLMQQQNINMKSFYESPLQQHVSPVEKRDQEQVMNFSQSINHSHQPKYRHGSEVPQFVLSQQQIPSLNQLNHNKQWLVGDRLNSQSLDQQIFTHKPHLIGRQKQLYKSPLDEGLQPVPVASECIYCPICGEILKENQSIDQHMQLEHLGDGNRRHPVLVQPPGFQPRHDKLAVLHQQSNFGFGQEKHQVPLNIWQRSGREFSREQQVQGHMRLESNLQEQENQPKEEQLSSRKHSPSQLQNYEKQCTTKLDGQLLSSLDRLDSNQNTKDLYLQIMKDVQKNEVHNLTGPSTSQSFPSAEEFSRWVSIIAKRLMAKTTMDSTEESTNQVKSAGAEQDPHISDDPTPSH</sequence>
<evidence type="ECO:0000313" key="3">
    <source>
        <dbReference type="Proteomes" id="UP000095283"/>
    </source>
</evidence>
<dbReference type="Proteomes" id="UP000095283">
    <property type="component" value="Unplaced"/>
</dbReference>
<feature type="region of interest" description="Disordered" evidence="1">
    <location>
        <begin position="626"/>
        <end position="657"/>
    </location>
</feature>
<proteinExistence type="predicted"/>
<reference evidence="4" key="1">
    <citation type="submission" date="2016-11" db="UniProtKB">
        <authorList>
            <consortium name="WormBaseParasite"/>
        </authorList>
    </citation>
    <scope>IDENTIFICATION</scope>
</reference>
<protein>
    <submittedName>
        <fullName evidence="4">C2H2-type domain-containing protein</fullName>
    </submittedName>
</protein>
<evidence type="ECO:0000259" key="2">
    <source>
        <dbReference type="PROSITE" id="PS00028"/>
    </source>
</evidence>
<keyword evidence="3" id="KW-1185">Reference proteome</keyword>
<feature type="domain" description="C2H2-type" evidence="2">
    <location>
        <begin position="436"/>
        <end position="457"/>
    </location>
</feature>
<name>A0A1I7X0B6_HETBA</name>
<evidence type="ECO:0000256" key="1">
    <source>
        <dbReference type="SAM" id="MobiDB-lite"/>
    </source>
</evidence>
<organism evidence="3 4">
    <name type="scientific">Heterorhabditis bacteriophora</name>
    <name type="common">Entomopathogenic nematode worm</name>
    <dbReference type="NCBI Taxonomy" id="37862"/>
    <lineage>
        <taxon>Eukaryota</taxon>
        <taxon>Metazoa</taxon>
        <taxon>Ecdysozoa</taxon>
        <taxon>Nematoda</taxon>
        <taxon>Chromadorea</taxon>
        <taxon>Rhabditida</taxon>
        <taxon>Rhabditina</taxon>
        <taxon>Rhabditomorpha</taxon>
        <taxon>Strongyloidea</taxon>
        <taxon>Heterorhabditidae</taxon>
        <taxon>Heterorhabditis</taxon>
    </lineage>
</organism>
<evidence type="ECO:0000313" key="4">
    <source>
        <dbReference type="WBParaSite" id="Hba_10991"/>
    </source>
</evidence>
<accession>A0A1I7X0B6</accession>